<evidence type="ECO:0000259" key="1">
    <source>
        <dbReference type="Pfam" id="PF13628"/>
    </source>
</evidence>
<dbReference type="InterPro" id="IPR025419">
    <property type="entry name" value="DUF4142"/>
</dbReference>
<evidence type="ECO:0000313" key="3">
    <source>
        <dbReference type="Proteomes" id="UP001597544"/>
    </source>
</evidence>
<comment type="caution">
    <text evidence="2">The sequence shown here is derived from an EMBL/GenBank/DDBJ whole genome shotgun (WGS) entry which is preliminary data.</text>
</comment>
<dbReference type="Gene3D" id="1.20.1260.10">
    <property type="match status" value="1"/>
</dbReference>
<dbReference type="Pfam" id="PF13628">
    <property type="entry name" value="DUF4142"/>
    <property type="match status" value="1"/>
</dbReference>
<dbReference type="RefSeq" id="WP_377503468.1">
    <property type="nucleotide sequence ID" value="NZ_JBHULU010000004.1"/>
</dbReference>
<sequence>MFIDKAISILFGLVFLFVLSCDGPSSDSVVSEEEATAVGGKALQDDPVFWDYAASSNMLQTEIGRIAAEKATSDSIKTMGQKTVDFHSKAMQQLRSLVANQEKVQIPDSLGSADRALVEEFKLLEGEEFNTRYRDFILNTHTVQLERYKEALGRAENKRTLDWLQAMLVHLRKELNSVANIDSVKQQ</sequence>
<dbReference type="PANTHER" id="PTHR38593">
    <property type="entry name" value="BLR2558 PROTEIN"/>
    <property type="match status" value="1"/>
</dbReference>
<keyword evidence="3" id="KW-1185">Reference proteome</keyword>
<accession>A0ABW5IIE7</accession>
<dbReference type="EMBL" id="JBHULU010000004">
    <property type="protein sequence ID" value="MFD2513009.1"/>
    <property type="molecule type" value="Genomic_DNA"/>
</dbReference>
<reference evidence="3" key="1">
    <citation type="journal article" date="2019" name="Int. J. Syst. Evol. Microbiol.">
        <title>The Global Catalogue of Microorganisms (GCM) 10K type strain sequencing project: providing services to taxonomists for standard genome sequencing and annotation.</title>
        <authorList>
            <consortium name="The Broad Institute Genomics Platform"/>
            <consortium name="The Broad Institute Genome Sequencing Center for Infectious Disease"/>
            <person name="Wu L."/>
            <person name="Ma J."/>
        </authorList>
    </citation>
    <scope>NUCLEOTIDE SEQUENCE [LARGE SCALE GENOMIC DNA]</scope>
    <source>
        <strain evidence="3">KCTC 42498</strain>
    </source>
</reference>
<feature type="domain" description="DUF4142" evidence="1">
    <location>
        <begin position="45"/>
        <end position="179"/>
    </location>
</feature>
<protein>
    <submittedName>
        <fullName evidence="2">DUF4142 domain-containing protein</fullName>
    </submittedName>
</protein>
<gene>
    <name evidence="2" type="ORF">ACFSRY_03970</name>
</gene>
<dbReference type="PROSITE" id="PS51257">
    <property type="entry name" value="PROKAR_LIPOPROTEIN"/>
    <property type="match status" value="1"/>
</dbReference>
<name>A0ABW5IIE7_9BACT</name>
<proteinExistence type="predicted"/>
<dbReference type="InterPro" id="IPR012347">
    <property type="entry name" value="Ferritin-like"/>
</dbReference>
<dbReference type="PANTHER" id="PTHR38593:SF1">
    <property type="entry name" value="BLR2558 PROTEIN"/>
    <property type="match status" value="1"/>
</dbReference>
<dbReference type="Proteomes" id="UP001597544">
    <property type="component" value="Unassembled WGS sequence"/>
</dbReference>
<evidence type="ECO:0000313" key="2">
    <source>
        <dbReference type="EMBL" id="MFD2513009.1"/>
    </source>
</evidence>
<organism evidence="2 3">
    <name type="scientific">Pontibacter locisalis</name>
    <dbReference type="NCBI Taxonomy" id="1719035"/>
    <lineage>
        <taxon>Bacteria</taxon>
        <taxon>Pseudomonadati</taxon>
        <taxon>Bacteroidota</taxon>
        <taxon>Cytophagia</taxon>
        <taxon>Cytophagales</taxon>
        <taxon>Hymenobacteraceae</taxon>
        <taxon>Pontibacter</taxon>
    </lineage>
</organism>